<sequence length="160" mass="18983">MLNNSHDEQEILDHLLKLSYTKLQQHYYGLNGPPCESSLRKRLFIRNFIRRLEHERTNNFFNLTTGDYDKTTLIGDQQDMEPITSRTVKLSSNNKNDEHSNWISQQSWLKWTVSSSTENMYNQVKILDEQPRQEKDDVENNDKNIVQKTLLHVLTRLCET</sequence>
<evidence type="ECO:0000313" key="4">
    <source>
        <dbReference type="EMBL" id="CAF3996374.1"/>
    </source>
</evidence>
<evidence type="ECO:0000313" key="1">
    <source>
        <dbReference type="EMBL" id="CAF0806004.1"/>
    </source>
</evidence>
<dbReference type="EMBL" id="CAJNOQ010009779">
    <property type="protein sequence ID" value="CAF1233825.1"/>
    <property type="molecule type" value="Genomic_DNA"/>
</dbReference>
<comment type="caution">
    <text evidence="2">The sequence shown here is derived from an EMBL/GenBank/DDBJ whole genome shotgun (WGS) entry which is preliminary data.</text>
</comment>
<evidence type="ECO:0000313" key="2">
    <source>
        <dbReference type="EMBL" id="CAF1233825.1"/>
    </source>
</evidence>
<keyword evidence="5" id="KW-1185">Reference proteome</keyword>
<dbReference type="EMBL" id="CAJNOK010001327">
    <property type="protein sequence ID" value="CAF0806004.1"/>
    <property type="molecule type" value="Genomic_DNA"/>
</dbReference>
<organism evidence="2 5">
    <name type="scientific">Didymodactylos carnosus</name>
    <dbReference type="NCBI Taxonomy" id="1234261"/>
    <lineage>
        <taxon>Eukaryota</taxon>
        <taxon>Metazoa</taxon>
        <taxon>Spiralia</taxon>
        <taxon>Gnathifera</taxon>
        <taxon>Rotifera</taxon>
        <taxon>Eurotatoria</taxon>
        <taxon>Bdelloidea</taxon>
        <taxon>Philodinida</taxon>
        <taxon>Philodinidae</taxon>
        <taxon>Didymodactylos</taxon>
    </lineage>
</organism>
<dbReference type="EMBL" id="CAJOBA010001327">
    <property type="protein sequence ID" value="CAF3589678.1"/>
    <property type="molecule type" value="Genomic_DNA"/>
</dbReference>
<dbReference type="AlphaFoldDB" id="A0A814YPM6"/>
<dbReference type="Proteomes" id="UP000663829">
    <property type="component" value="Unassembled WGS sequence"/>
</dbReference>
<proteinExistence type="predicted"/>
<dbReference type="Proteomes" id="UP000677228">
    <property type="component" value="Unassembled WGS sequence"/>
</dbReference>
<gene>
    <name evidence="2" type="ORF">GPM918_LOCUS25308</name>
    <name evidence="1" type="ORF">OVA965_LOCUS4901</name>
    <name evidence="4" type="ORF">SRO942_LOCUS25314</name>
    <name evidence="3" type="ORF">TMI583_LOCUS4899</name>
</gene>
<name>A0A814YPM6_9BILA</name>
<dbReference type="Proteomes" id="UP000682733">
    <property type="component" value="Unassembled WGS sequence"/>
</dbReference>
<accession>A0A814YPM6</accession>
<dbReference type="Proteomes" id="UP000681722">
    <property type="component" value="Unassembled WGS sequence"/>
</dbReference>
<evidence type="ECO:0000313" key="3">
    <source>
        <dbReference type="EMBL" id="CAF3589678.1"/>
    </source>
</evidence>
<protein>
    <submittedName>
        <fullName evidence="2">Uncharacterized protein</fullName>
    </submittedName>
</protein>
<evidence type="ECO:0000313" key="5">
    <source>
        <dbReference type="Proteomes" id="UP000663829"/>
    </source>
</evidence>
<dbReference type="EMBL" id="CAJOBC010009784">
    <property type="protein sequence ID" value="CAF3996374.1"/>
    <property type="molecule type" value="Genomic_DNA"/>
</dbReference>
<reference evidence="2" key="1">
    <citation type="submission" date="2021-02" db="EMBL/GenBank/DDBJ databases">
        <authorList>
            <person name="Nowell W R."/>
        </authorList>
    </citation>
    <scope>NUCLEOTIDE SEQUENCE</scope>
</reference>